<dbReference type="Proteomes" id="UP000002385">
    <property type="component" value="Chromosome"/>
</dbReference>
<organism evidence="1 2">
    <name type="scientific">Methylorubrum extorquens (strain CM4 / NCIMB 13688)</name>
    <name type="common">Methylobacterium extorquens</name>
    <dbReference type="NCBI Taxonomy" id="440085"/>
    <lineage>
        <taxon>Bacteria</taxon>
        <taxon>Pseudomonadati</taxon>
        <taxon>Pseudomonadota</taxon>
        <taxon>Alphaproteobacteria</taxon>
        <taxon>Hyphomicrobiales</taxon>
        <taxon>Methylobacteriaceae</taxon>
        <taxon>Methylorubrum</taxon>
    </lineage>
</organism>
<reference evidence="1 2" key="2">
    <citation type="journal article" date="2012" name="J. Bacteriol.">
        <title>Complete genome sequences of six strains of the genus Methylobacterium.</title>
        <authorList>
            <person name="Marx C.J."/>
            <person name="Bringel F."/>
            <person name="Chistoserdova L."/>
            <person name="Moulin L."/>
            <person name="Farhan Ul Haque M."/>
            <person name="Fleischman D.E."/>
            <person name="Gruffaz C."/>
            <person name="Jourand P."/>
            <person name="Knief C."/>
            <person name="Lee M.C."/>
            <person name="Muller E.E."/>
            <person name="Nadalig T."/>
            <person name="Peyraud R."/>
            <person name="Roselli S."/>
            <person name="Russ L."/>
            <person name="Goodwin L.A."/>
            <person name="Ivanova N."/>
            <person name="Kyrpides N."/>
            <person name="Lajus A."/>
            <person name="Land M.L."/>
            <person name="Medigue C."/>
            <person name="Mikhailova N."/>
            <person name="Nolan M."/>
            <person name="Woyke T."/>
            <person name="Stolyar S."/>
            <person name="Vorholt J.A."/>
            <person name="Vuilleumier S."/>
        </authorList>
    </citation>
    <scope>NUCLEOTIDE SEQUENCE [LARGE SCALE GENOMIC DNA]</scope>
    <source>
        <strain evidence="2">CM4 / NCIMB 13688</strain>
    </source>
</reference>
<dbReference type="KEGG" id="mch:Mchl_1944"/>
<dbReference type="EMBL" id="CP001298">
    <property type="protein sequence ID" value="ACK82807.1"/>
    <property type="molecule type" value="Genomic_DNA"/>
</dbReference>
<evidence type="ECO:0000313" key="2">
    <source>
        <dbReference type="Proteomes" id="UP000002385"/>
    </source>
</evidence>
<accession>B7KVZ1</accession>
<sequence length="101" mass="11427">MKTSMYDLFLSRADGARIGAWQIGDRTVSEDEARRRLSIIELSSEDWVNPEGGEPGDREDLDMERFGAQAWTAERVLFTIGTFEGGIWVYGAPRHPPHMVN</sequence>
<reference evidence="2" key="1">
    <citation type="submission" date="2008-12" db="EMBL/GenBank/DDBJ databases">
        <title>Complete sequence of chromosome of Methylobacterium chloromethanicum CM4.</title>
        <authorList>
            <consortium name="US DOE Joint Genome Institute"/>
            <person name="Lucas S."/>
            <person name="Copeland A."/>
            <person name="Lapidus A."/>
            <person name="Glavina del Rio T."/>
            <person name="Dalin E."/>
            <person name="Tice H."/>
            <person name="Bruce D."/>
            <person name="Goodwin L."/>
            <person name="Pitluck S."/>
            <person name="Chertkov O."/>
            <person name="Brettin T."/>
            <person name="Detter J.C."/>
            <person name="Han C."/>
            <person name="Larimer F."/>
            <person name="Land M."/>
            <person name="Hauser L."/>
            <person name="Kyrpides N."/>
            <person name="Mikhailova N."/>
            <person name="Marx C."/>
            <person name="Richardson P."/>
        </authorList>
    </citation>
    <scope>NUCLEOTIDE SEQUENCE [LARGE SCALE GENOMIC DNA]</scope>
    <source>
        <strain evidence="2">CM4 / NCIMB 13688</strain>
    </source>
</reference>
<proteinExistence type="predicted"/>
<dbReference type="HOGENOM" id="CLU_2288183_0_0_5"/>
<name>B7KVZ1_METC4</name>
<dbReference type="AlphaFoldDB" id="B7KVZ1"/>
<gene>
    <name evidence="1" type="ordered locus">Mchl_1944</name>
</gene>
<evidence type="ECO:0000313" key="1">
    <source>
        <dbReference type="EMBL" id="ACK82807.1"/>
    </source>
</evidence>
<dbReference type="RefSeq" id="WP_015950535.1">
    <property type="nucleotide sequence ID" value="NC_011757.1"/>
</dbReference>
<protein>
    <submittedName>
        <fullName evidence="1">Uncharacterized protein</fullName>
    </submittedName>
</protein>